<feature type="domain" description="Fumarylacetoacetase-like C-terminal" evidence="4">
    <location>
        <begin position="90"/>
        <end position="278"/>
    </location>
</feature>
<dbReference type="PANTHER" id="PTHR42796:SF4">
    <property type="entry name" value="FUMARYLACETOACETATE HYDROLASE DOMAIN-CONTAINING PROTEIN 2A"/>
    <property type="match status" value="1"/>
</dbReference>
<reference evidence="5" key="1">
    <citation type="submission" date="2016-01" db="EMBL/GenBank/DDBJ databases">
        <authorList>
            <person name="Peeters C."/>
        </authorList>
    </citation>
    <scope>NUCLEOTIDE SEQUENCE</scope>
    <source>
        <strain evidence="5">LMG 29322</strain>
    </source>
</reference>
<accession>A0A158CVX7</accession>
<dbReference type="PANTHER" id="PTHR42796">
    <property type="entry name" value="FUMARYLACETOACETATE HYDROLASE DOMAIN-CONTAINING PROTEIN 2A-RELATED"/>
    <property type="match status" value="1"/>
</dbReference>
<comment type="cofactor">
    <cofactor evidence="1">
        <name>Mg(2+)</name>
        <dbReference type="ChEBI" id="CHEBI:18420"/>
    </cofactor>
</comment>
<gene>
    <name evidence="5" type="ORF">AWB79_06063</name>
</gene>
<dbReference type="Gene3D" id="3.90.850.10">
    <property type="entry name" value="Fumarylacetoacetase-like, C-terminal domain"/>
    <property type="match status" value="1"/>
</dbReference>
<dbReference type="Pfam" id="PF01557">
    <property type="entry name" value="FAA_hydrolase"/>
    <property type="match status" value="1"/>
</dbReference>
<dbReference type="SUPFAM" id="SSF56529">
    <property type="entry name" value="FAH"/>
    <property type="match status" value="1"/>
</dbReference>
<dbReference type="InterPro" id="IPR051121">
    <property type="entry name" value="FAH"/>
</dbReference>
<dbReference type="GO" id="GO:0003824">
    <property type="term" value="F:catalytic activity"/>
    <property type="evidence" value="ECO:0007669"/>
    <property type="project" value="InterPro"/>
</dbReference>
<dbReference type="EMBL" id="FCOA02000029">
    <property type="protein sequence ID" value="SAK86401.1"/>
    <property type="molecule type" value="Genomic_DNA"/>
</dbReference>
<evidence type="ECO:0000256" key="2">
    <source>
        <dbReference type="ARBA" id="ARBA00010211"/>
    </source>
</evidence>
<protein>
    <submittedName>
        <fullName evidence="5">5-oxopent-3-ene-1,2,5-tricarboxylate decarboxylase</fullName>
    </submittedName>
</protein>
<keyword evidence="3" id="KW-0479">Metal-binding</keyword>
<dbReference type="InterPro" id="IPR011234">
    <property type="entry name" value="Fumarylacetoacetase-like_C"/>
</dbReference>
<dbReference type="STRING" id="1777140.AWB79_06063"/>
<evidence type="ECO:0000256" key="1">
    <source>
        <dbReference type="ARBA" id="ARBA00001946"/>
    </source>
</evidence>
<dbReference type="InterPro" id="IPR036663">
    <property type="entry name" value="Fumarylacetoacetase_C_sf"/>
</dbReference>
<evidence type="ECO:0000313" key="6">
    <source>
        <dbReference type="Proteomes" id="UP000054851"/>
    </source>
</evidence>
<dbReference type="Proteomes" id="UP000054851">
    <property type="component" value="Unassembled WGS sequence"/>
</dbReference>
<comment type="similarity">
    <text evidence="2">Belongs to the FAH family.</text>
</comment>
<evidence type="ECO:0000313" key="5">
    <source>
        <dbReference type="EMBL" id="SAK86401.1"/>
    </source>
</evidence>
<name>A0A158CVX7_9BURK</name>
<dbReference type="GO" id="GO:0046872">
    <property type="term" value="F:metal ion binding"/>
    <property type="evidence" value="ECO:0007669"/>
    <property type="project" value="UniProtKB-KW"/>
</dbReference>
<sequence>MRLVSFSHKGSHSWGALTESGVYDFKALSDGEWPTLRGAIAGRALGQFRSLVASSEATFQLQDVSLQTVIPDTTTIFCSEASAGADSGKKRVSMHARREVVIRLASTLVGHGNPLVRPADSEQFEFRGRLAVVIGRSCRRVPAELAIDHVVGYAPFVETTVREWLRPGSSSTPAINFPLTCGIGPWMKMRESPGEEATFEIATRLNGSEVSRQPATEFEREIADSIAYCSAFTTLQPGDVLVVGGRGRREHNEDPTYLKPGDNLELEIANVGTLFHPVIDEVR</sequence>
<evidence type="ECO:0000259" key="4">
    <source>
        <dbReference type="Pfam" id="PF01557"/>
    </source>
</evidence>
<keyword evidence="6" id="KW-1185">Reference proteome</keyword>
<dbReference type="AlphaFoldDB" id="A0A158CVX7"/>
<comment type="caution">
    <text evidence="5">The sequence shown here is derived from an EMBL/GenBank/DDBJ whole genome shotgun (WGS) entry which is preliminary data.</text>
</comment>
<dbReference type="GO" id="GO:0044281">
    <property type="term" value="P:small molecule metabolic process"/>
    <property type="evidence" value="ECO:0007669"/>
    <property type="project" value="UniProtKB-ARBA"/>
</dbReference>
<proteinExistence type="inferred from homology"/>
<evidence type="ECO:0000256" key="3">
    <source>
        <dbReference type="ARBA" id="ARBA00022723"/>
    </source>
</evidence>
<organism evidence="5 6">
    <name type="scientific">Caballeronia hypogeia</name>
    <dbReference type="NCBI Taxonomy" id="1777140"/>
    <lineage>
        <taxon>Bacteria</taxon>
        <taxon>Pseudomonadati</taxon>
        <taxon>Pseudomonadota</taxon>
        <taxon>Betaproteobacteria</taxon>
        <taxon>Burkholderiales</taxon>
        <taxon>Burkholderiaceae</taxon>
        <taxon>Caballeronia</taxon>
    </lineage>
</organism>